<proteinExistence type="inferred from homology"/>
<organism evidence="8 9">
    <name type="scientific">Acidiferrimicrobium australe</name>
    <dbReference type="NCBI Taxonomy" id="2664430"/>
    <lineage>
        <taxon>Bacteria</taxon>
        <taxon>Bacillati</taxon>
        <taxon>Actinomycetota</taxon>
        <taxon>Acidimicrobiia</taxon>
        <taxon>Acidimicrobiales</taxon>
        <taxon>Acidimicrobiaceae</taxon>
        <taxon>Acidiferrimicrobium</taxon>
    </lineage>
</organism>
<feature type="transmembrane region" description="Helical" evidence="6">
    <location>
        <begin position="93"/>
        <end position="112"/>
    </location>
</feature>
<dbReference type="InterPro" id="IPR037185">
    <property type="entry name" value="EmrE-like"/>
</dbReference>
<evidence type="ECO:0000259" key="7">
    <source>
        <dbReference type="Pfam" id="PF00892"/>
    </source>
</evidence>
<evidence type="ECO:0000313" key="8">
    <source>
        <dbReference type="EMBL" id="MST33689.1"/>
    </source>
</evidence>
<keyword evidence="3 6" id="KW-0812">Transmembrane</keyword>
<feature type="transmembrane region" description="Helical" evidence="6">
    <location>
        <begin position="239"/>
        <end position="256"/>
    </location>
</feature>
<feature type="transmembrane region" description="Helical" evidence="6">
    <location>
        <begin position="64"/>
        <end position="81"/>
    </location>
</feature>
<accession>A0ABW9QV03</accession>
<evidence type="ECO:0000256" key="2">
    <source>
        <dbReference type="ARBA" id="ARBA00007362"/>
    </source>
</evidence>
<sequence>MSRRALLLFAALGVIWGIPYLLIKVAVRDVTPATLVFLRCGIGAAVLLPLAAARGELRPALRRWPAVVAFAAAEIAVPFLFLPSAERTLPSSVTGLLVAAVPLAGIPIAWAFRRPQHLGTSGVAGVLVGLAGVAALVGFDLPRAELSSAALLAFVVVGYALGPAIVGRFLAGVPSLGVIVCALTLTTAGYAPAGILQWPARLGAAPLAAVVVLGVACTGVAFLVMFALIAEVGPVRETLVTYLNPAVAVALGVGFLGEAFTWATGVGFCLILGGSWLVLRRPAPAASGPTLTLESRSS</sequence>
<comment type="subcellular location">
    <subcellularLocation>
        <location evidence="1">Membrane</location>
        <topology evidence="1">Multi-pass membrane protein</topology>
    </subcellularLocation>
</comment>
<gene>
    <name evidence="8" type="ORF">GHK86_13300</name>
</gene>
<evidence type="ECO:0000256" key="5">
    <source>
        <dbReference type="ARBA" id="ARBA00023136"/>
    </source>
</evidence>
<evidence type="ECO:0000256" key="4">
    <source>
        <dbReference type="ARBA" id="ARBA00022989"/>
    </source>
</evidence>
<feature type="transmembrane region" description="Helical" evidence="6">
    <location>
        <begin position="33"/>
        <end position="52"/>
    </location>
</feature>
<feature type="domain" description="EamA" evidence="7">
    <location>
        <begin position="150"/>
        <end position="279"/>
    </location>
</feature>
<feature type="transmembrane region" description="Helical" evidence="6">
    <location>
        <begin position="178"/>
        <end position="198"/>
    </location>
</feature>
<keyword evidence="5 6" id="KW-0472">Membrane</keyword>
<dbReference type="InterPro" id="IPR050638">
    <property type="entry name" value="AA-Vitamin_Transporters"/>
</dbReference>
<dbReference type="Pfam" id="PF00892">
    <property type="entry name" value="EamA"/>
    <property type="match status" value="2"/>
</dbReference>
<dbReference type="PANTHER" id="PTHR32322">
    <property type="entry name" value="INNER MEMBRANE TRANSPORTER"/>
    <property type="match status" value="1"/>
</dbReference>
<feature type="transmembrane region" description="Helical" evidence="6">
    <location>
        <begin position="204"/>
        <end position="227"/>
    </location>
</feature>
<reference evidence="8 9" key="1">
    <citation type="submission" date="2019-11" db="EMBL/GenBank/DDBJ databases">
        <title>Acidiferrimicrobium australis gen. nov., sp. nov., an acidophilic and obligately heterotrophic, member of the Actinobacteria that catalyses dissimilatory oxido- reduction of iron isolated from metal-rich acidic water in Chile.</title>
        <authorList>
            <person name="Gonzalez D."/>
            <person name="Huber K."/>
            <person name="Hedrich S."/>
            <person name="Rojas-Villalobos C."/>
            <person name="Quatrini R."/>
            <person name="Dinamarca M.A."/>
            <person name="Schwarz A."/>
            <person name="Canales C."/>
            <person name="Nancucheo I."/>
        </authorList>
    </citation>
    <scope>NUCLEOTIDE SEQUENCE [LARGE SCALE GENOMIC DNA]</scope>
    <source>
        <strain evidence="8 9">USS-CCA1</strain>
    </source>
</reference>
<feature type="domain" description="EamA" evidence="7">
    <location>
        <begin position="5"/>
        <end position="136"/>
    </location>
</feature>
<comment type="similarity">
    <text evidence="2">Belongs to the EamA transporter family.</text>
</comment>
<evidence type="ECO:0000313" key="9">
    <source>
        <dbReference type="Proteomes" id="UP000437736"/>
    </source>
</evidence>
<dbReference type="Proteomes" id="UP000437736">
    <property type="component" value="Unassembled WGS sequence"/>
</dbReference>
<dbReference type="PANTHER" id="PTHR32322:SF2">
    <property type="entry name" value="EAMA DOMAIN-CONTAINING PROTEIN"/>
    <property type="match status" value="1"/>
</dbReference>
<dbReference type="SUPFAM" id="SSF103481">
    <property type="entry name" value="Multidrug resistance efflux transporter EmrE"/>
    <property type="match status" value="2"/>
</dbReference>
<feature type="transmembrane region" description="Helical" evidence="6">
    <location>
        <begin position="151"/>
        <end position="171"/>
    </location>
</feature>
<feature type="transmembrane region" description="Helical" evidence="6">
    <location>
        <begin position="262"/>
        <end position="279"/>
    </location>
</feature>
<keyword evidence="9" id="KW-1185">Reference proteome</keyword>
<evidence type="ECO:0000256" key="1">
    <source>
        <dbReference type="ARBA" id="ARBA00004141"/>
    </source>
</evidence>
<dbReference type="InterPro" id="IPR000620">
    <property type="entry name" value="EamA_dom"/>
</dbReference>
<evidence type="ECO:0000256" key="6">
    <source>
        <dbReference type="SAM" id="Phobius"/>
    </source>
</evidence>
<feature type="transmembrane region" description="Helical" evidence="6">
    <location>
        <begin position="119"/>
        <end position="139"/>
    </location>
</feature>
<comment type="caution">
    <text evidence="8">The sequence shown here is derived from an EMBL/GenBank/DDBJ whole genome shotgun (WGS) entry which is preliminary data.</text>
</comment>
<name>A0ABW9QV03_9ACTN</name>
<evidence type="ECO:0000256" key="3">
    <source>
        <dbReference type="ARBA" id="ARBA00022692"/>
    </source>
</evidence>
<keyword evidence="4 6" id="KW-1133">Transmembrane helix</keyword>
<protein>
    <submittedName>
        <fullName evidence="8">EamA family transporter</fullName>
    </submittedName>
</protein>
<dbReference type="EMBL" id="WJHE01000692">
    <property type="protein sequence ID" value="MST33689.1"/>
    <property type="molecule type" value="Genomic_DNA"/>
</dbReference>